<accession>A0A255EA78</accession>
<dbReference type="PROSITE" id="PS00211">
    <property type="entry name" value="ABC_TRANSPORTER_1"/>
    <property type="match status" value="1"/>
</dbReference>
<dbReference type="GO" id="GO:0005524">
    <property type="term" value="F:ATP binding"/>
    <property type="evidence" value="ECO:0007669"/>
    <property type="project" value="UniProtKB-KW"/>
</dbReference>
<protein>
    <submittedName>
        <fullName evidence="6">ABC transporter ATP-binding protein</fullName>
    </submittedName>
</protein>
<dbReference type="InterPro" id="IPR017871">
    <property type="entry name" value="ABC_transporter-like_CS"/>
</dbReference>
<dbReference type="SMART" id="SM00382">
    <property type="entry name" value="AAA"/>
    <property type="match status" value="2"/>
</dbReference>
<dbReference type="InterPro" id="IPR027417">
    <property type="entry name" value="P-loop_NTPase"/>
</dbReference>
<organism evidence="6 7">
    <name type="scientific">Parenemella sanctibonifatiensis</name>
    <dbReference type="NCBI Taxonomy" id="2016505"/>
    <lineage>
        <taxon>Bacteria</taxon>
        <taxon>Bacillati</taxon>
        <taxon>Actinomycetota</taxon>
        <taxon>Actinomycetes</taxon>
        <taxon>Propionibacteriales</taxon>
        <taxon>Propionibacteriaceae</taxon>
        <taxon>Parenemella</taxon>
    </lineage>
</organism>
<dbReference type="EMBL" id="NMVI01000012">
    <property type="protein sequence ID" value="OYN88467.1"/>
    <property type="molecule type" value="Genomic_DNA"/>
</dbReference>
<dbReference type="PROSITE" id="PS50893">
    <property type="entry name" value="ABC_TRANSPORTER_2"/>
    <property type="match status" value="2"/>
</dbReference>
<dbReference type="AlphaFoldDB" id="A0A255EA78"/>
<keyword evidence="3" id="KW-0547">Nucleotide-binding</keyword>
<evidence type="ECO:0000313" key="7">
    <source>
        <dbReference type="Proteomes" id="UP000216533"/>
    </source>
</evidence>
<feature type="domain" description="ABC transporter" evidence="5">
    <location>
        <begin position="300"/>
        <end position="514"/>
    </location>
</feature>
<evidence type="ECO:0000313" key="6">
    <source>
        <dbReference type="EMBL" id="OYN88467.1"/>
    </source>
</evidence>
<dbReference type="RefSeq" id="WP_094450159.1">
    <property type="nucleotide sequence ID" value="NZ_NMVI01000012.1"/>
</dbReference>
<proteinExistence type="inferred from homology"/>
<dbReference type="InterPro" id="IPR015856">
    <property type="entry name" value="ABC_transpr_CbiO/EcfA_su"/>
</dbReference>
<evidence type="ECO:0000256" key="4">
    <source>
        <dbReference type="ARBA" id="ARBA00022840"/>
    </source>
</evidence>
<sequence>MTLVDLRDVTVTAARRDTPVLSDIGLQLAPGEQLLVLGPSGSGKSSLLRTITGVIPHSVNAHLAGQVLVAGTETADTSVVERSRIVGVLGQDPAATVCLATVEDEVALPLENLAVDRADISARIDAALATVGAAQLRHRGTGELSGGETQRVALAATLAMRPQVLLLDEPTSMLDPIGIASVRQAVTAATTADRPAVVLVEHRLDEYAGAAGADALPGRSVALGADGRIIADGPTSEVLTTHARTLHDAGCWLPLTAELYAVSGHPGGLANPAVTDWLRRCGSDSTEEPPASANSADSVLTATDVTVGRGDRDLLTGVDLQLRRGEVVALLGPNGVGKTSLLLTLAGLLPPGRGTVTGPRPAMVFQNPEWQFLAHRVRDEIAVGLSGPDVADRVDRQLRDHRLSHVADQSPFRCSGGEQRRLSLAAMLAHVDRPVLLADEPTFGLDRRDAMAAARTLRSAADAGRAVLCSTHDLRFAATVADRVIVLGDRDGTTCGMTADGPTLPVLADPAAREAGGLVLPELLRFLITELGTDARSVSVLRRLAGWESPHALVGEAR</sequence>
<evidence type="ECO:0000256" key="3">
    <source>
        <dbReference type="ARBA" id="ARBA00022741"/>
    </source>
</evidence>
<name>A0A255EA78_9ACTN</name>
<keyword evidence="4 6" id="KW-0067">ATP-binding</keyword>
<comment type="similarity">
    <text evidence="1">Belongs to the ABC transporter superfamily.</text>
</comment>
<feature type="domain" description="ABC transporter" evidence="5">
    <location>
        <begin position="4"/>
        <end position="251"/>
    </location>
</feature>
<dbReference type="Pfam" id="PF00005">
    <property type="entry name" value="ABC_tran"/>
    <property type="match status" value="2"/>
</dbReference>
<dbReference type="GO" id="GO:0043190">
    <property type="term" value="C:ATP-binding cassette (ABC) transporter complex"/>
    <property type="evidence" value="ECO:0007669"/>
    <property type="project" value="TreeGrafter"/>
</dbReference>
<evidence type="ECO:0000259" key="5">
    <source>
        <dbReference type="PROSITE" id="PS50893"/>
    </source>
</evidence>
<dbReference type="InterPro" id="IPR003593">
    <property type="entry name" value="AAA+_ATPase"/>
</dbReference>
<dbReference type="InterPro" id="IPR050095">
    <property type="entry name" value="ECF_ABC_transporter_ATP-bd"/>
</dbReference>
<dbReference type="InterPro" id="IPR003439">
    <property type="entry name" value="ABC_transporter-like_ATP-bd"/>
</dbReference>
<dbReference type="CDD" id="cd03225">
    <property type="entry name" value="ABC_cobalt_CbiO_domain1"/>
    <property type="match status" value="2"/>
</dbReference>
<dbReference type="PANTHER" id="PTHR43553">
    <property type="entry name" value="HEAVY METAL TRANSPORTER"/>
    <property type="match status" value="1"/>
</dbReference>
<keyword evidence="2" id="KW-0813">Transport</keyword>
<reference evidence="6 7" key="1">
    <citation type="submission" date="2017-07" db="EMBL/GenBank/DDBJ databases">
        <title>Draft whole genome sequences of clinical Proprionibacteriaceae strains.</title>
        <authorList>
            <person name="Bernier A.-M."/>
            <person name="Bernard K."/>
            <person name="Domingo M.-C."/>
        </authorList>
    </citation>
    <scope>NUCLEOTIDE SEQUENCE [LARGE SCALE GENOMIC DNA]</scope>
    <source>
        <strain evidence="6 7">NML 160184</strain>
    </source>
</reference>
<dbReference type="Gene3D" id="3.40.50.300">
    <property type="entry name" value="P-loop containing nucleotide triphosphate hydrolases"/>
    <property type="match status" value="2"/>
</dbReference>
<dbReference type="Proteomes" id="UP000216533">
    <property type="component" value="Unassembled WGS sequence"/>
</dbReference>
<dbReference type="SUPFAM" id="SSF52540">
    <property type="entry name" value="P-loop containing nucleoside triphosphate hydrolases"/>
    <property type="match status" value="2"/>
</dbReference>
<dbReference type="GO" id="GO:0042626">
    <property type="term" value="F:ATPase-coupled transmembrane transporter activity"/>
    <property type="evidence" value="ECO:0007669"/>
    <property type="project" value="TreeGrafter"/>
</dbReference>
<evidence type="ECO:0000256" key="1">
    <source>
        <dbReference type="ARBA" id="ARBA00005417"/>
    </source>
</evidence>
<comment type="caution">
    <text evidence="6">The sequence shown here is derived from an EMBL/GenBank/DDBJ whole genome shotgun (WGS) entry which is preliminary data.</text>
</comment>
<dbReference type="GO" id="GO:0016887">
    <property type="term" value="F:ATP hydrolysis activity"/>
    <property type="evidence" value="ECO:0007669"/>
    <property type="project" value="InterPro"/>
</dbReference>
<evidence type="ECO:0000256" key="2">
    <source>
        <dbReference type="ARBA" id="ARBA00022448"/>
    </source>
</evidence>
<gene>
    <name evidence="6" type="ORF">CGZ92_04310</name>
</gene>